<accession>A0ABX2T3I6</accession>
<sequence length="64" mass="7518">MTTVEQINNYIPNLSENQLQIILSLIKSWNIEENDDFYSKLINEADLSEQYTLEEVTRELGIKI</sequence>
<keyword evidence="2" id="KW-1185">Reference proteome</keyword>
<organism evidence="1 2">
    <name type="scientific">Gemelliphila palaticanis</name>
    <dbReference type="NCBI Taxonomy" id="81950"/>
    <lineage>
        <taxon>Bacteria</taxon>
        <taxon>Bacillati</taxon>
        <taxon>Bacillota</taxon>
        <taxon>Bacilli</taxon>
        <taxon>Bacillales</taxon>
        <taxon>Gemellaceae</taxon>
        <taxon>Gemelliphila</taxon>
    </lineage>
</organism>
<dbReference type="Proteomes" id="UP000531840">
    <property type="component" value="Unassembled WGS sequence"/>
</dbReference>
<evidence type="ECO:0000313" key="2">
    <source>
        <dbReference type="Proteomes" id="UP000531840"/>
    </source>
</evidence>
<gene>
    <name evidence="1" type="ORF">HZY85_07645</name>
</gene>
<dbReference type="EMBL" id="JACBYF010000024">
    <property type="protein sequence ID" value="NYS48044.1"/>
    <property type="molecule type" value="Genomic_DNA"/>
</dbReference>
<protein>
    <submittedName>
        <fullName evidence="1">Uncharacterized protein</fullName>
    </submittedName>
</protein>
<reference evidence="1 2" key="1">
    <citation type="submission" date="2020-07" db="EMBL/GenBank/DDBJ databases">
        <title>MOT database genomes.</title>
        <authorList>
            <person name="Joseph S."/>
            <person name="Aduse-Opoku J."/>
            <person name="Hashim A."/>
            <person name="Wade W."/>
            <person name="Curtis M."/>
        </authorList>
    </citation>
    <scope>NUCLEOTIDE SEQUENCE [LARGE SCALE GENOMIC DNA]</scope>
    <source>
        <strain evidence="1 2">CIP 106318</strain>
    </source>
</reference>
<evidence type="ECO:0000313" key="1">
    <source>
        <dbReference type="EMBL" id="NYS48044.1"/>
    </source>
</evidence>
<proteinExistence type="predicted"/>
<dbReference type="RefSeq" id="WP_179941825.1">
    <property type="nucleotide sequence ID" value="NZ_JACBYF010000024.1"/>
</dbReference>
<name>A0ABX2T3I6_9BACL</name>
<comment type="caution">
    <text evidence="1">The sequence shown here is derived from an EMBL/GenBank/DDBJ whole genome shotgun (WGS) entry which is preliminary data.</text>
</comment>